<keyword evidence="5" id="KW-0812">Transmembrane</keyword>
<evidence type="ECO:0000256" key="2">
    <source>
        <dbReference type="ARBA" id="ARBA00004651"/>
    </source>
</evidence>
<dbReference type="EMBL" id="JAMWBK010000006">
    <property type="protein sequence ID" value="KAJ8903910.1"/>
    <property type="molecule type" value="Genomic_DNA"/>
</dbReference>
<keyword evidence="4" id="KW-0597">Phosphoprotein</keyword>
<evidence type="ECO:0000256" key="4">
    <source>
        <dbReference type="ARBA" id="ARBA00022553"/>
    </source>
</evidence>
<comment type="catalytic activity">
    <reaction evidence="13">
        <text>a 1,2-diacyl-sn-glycerol + H2O = a 2-acylglycerol + a fatty acid + H(+)</text>
        <dbReference type="Rhea" id="RHEA:33275"/>
        <dbReference type="ChEBI" id="CHEBI:15377"/>
        <dbReference type="ChEBI" id="CHEBI:15378"/>
        <dbReference type="ChEBI" id="CHEBI:17389"/>
        <dbReference type="ChEBI" id="CHEBI:17815"/>
        <dbReference type="ChEBI" id="CHEBI:28868"/>
        <dbReference type="EC" id="3.1.1.116"/>
    </reaction>
    <physiologicalReaction direction="left-to-right" evidence="13">
        <dbReference type="Rhea" id="RHEA:33276"/>
    </physiologicalReaction>
</comment>
<keyword evidence="10" id="KW-1133">Transmembrane helix</keyword>
<proteinExistence type="predicted"/>
<dbReference type="InterPro" id="IPR029058">
    <property type="entry name" value="AB_hydrolase_fold"/>
</dbReference>
<dbReference type="GO" id="GO:0016298">
    <property type="term" value="F:lipase activity"/>
    <property type="evidence" value="ECO:0007669"/>
    <property type="project" value="TreeGrafter"/>
</dbReference>
<dbReference type="AlphaFoldDB" id="A0AAV8UMX6"/>
<keyword evidence="8" id="KW-0106">Calcium</keyword>
<keyword evidence="11" id="KW-0443">Lipid metabolism</keyword>
<evidence type="ECO:0000256" key="3">
    <source>
        <dbReference type="ARBA" id="ARBA00022475"/>
    </source>
</evidence>
<evidence type="ECO:0000256" key="7">
    <source>
        <dbReference type="ARBA" id="ARBA00022801"/>
    </source>
</evidence>
<keyword evidence="6" id="KW-0479">Metal-binding</keyword>
<feature type="domain" description="Fungal lipase-type" evidence="15">
    <location>
        <begin position="153"/>
        <end position="285"/>
    </location>
</feature>
<dbReference type="Proteomes" id="UP001157974">
    <property type="component" value="Unassembled WGS sequence"/>
</dbReference>
<dbReference type="InterPro" id="IPR002921">
    <property type="entry name" value="Fungal_lipase-type"/>
</dbReference>
<evidence type="ECO:0000256" key="13">
    <source>
        <dbReference type="ARBA" id="ARBA00024531"/>
    </source>
</evidence>
<dbReference type="GO" id="GO:0046340">
    <property type="term" value="P:diacylglycerol catabolic process"/>
    <property type="evidence" value="ECO:0007669"/>
    <property type="project" value="TreeGrafter"/>
</dbReference>
<evidence type="ECO:0000313" key="16">
    <source>
        <dbReference type="EMBL" id="KAJ8903910.1"/>
    </source>
</evidence>
<dbReference type="GO" id="GO:0046872">
    <property type="term" value="F:metal ion binding"/>
    <property type="evidence" value="ECO:0007669"/>
    <property type="project" value="UniProtKB-KW"/>
</dbReference>
<dbReference type="SUPFAM" id="SSF53474">
    <property type="entry name" value="alpha/beta-Hydrolases"/>
    <property type="match status" value="1"/>
</dbReference>
<dbReference type="CDD" id="cd00519">
    <property type="entry name" value="Lipase_3"/>
    <property type="match status" value="1"/>
</dbReference>
<evidence type="ECO:0000256" key="11">
    <source>
        <dbReference type="ARBA" id="ARBA00023098"/>
    </source>
</evidence>
<evidence type="ECO:0000256" key="10">
    <source>
        <dbReference type="ARBA" id="ARBA00022989"/>
    </source>
</evidence>
<keyword evidence="17" id="KW-1185">Reference proteome</keyword>
<dbReference type="PANTHER" id="PTHR45792">
    <property type="entry name" value="DIACYLGLYCEROL LIPASE HOMOLOG-RELATED"/>
    <property type="match status" value="1"/>
</dbReference>
<keyword evidence="7" id="KW-0378">Hydrolase</keyword>
<comment type="cofactor">
    <cofactor evidence="1">
        <name>Ca(2+)</name>
        <dbReference type="ChEBI" id="CHEBI:29108"/>
    </cofactor>
</comment>
<keyword evidence="3" id="KW-1003">Cell membrane</keyword>
<dbReference type="Gene3D" id="3.40.50.1820">
    <property type="entry name" value="alpha/beta hydrolase"/>
    <property type="match status" value="1"/>
</dbReference>
<gene>
    <name evidence="16" type="ORF">NDN08_000441</name>
</gene>
<evidence type="ECO:0000256" key="9">
    <source>
        <dbReference type="ARBA" id="ARBA00022963"/>
    </source>
</evidence>
<evidence type="ECO:0000256" key="6">
    <source>
        <dbReference type="ARBA" id="ARBA00022723"/>
    </source>
</evidence>
<evidence type="ECO:0000256" key="1">
    <source>
        <dbReference type="ARBA" id="ARBA00001913"/>
    </source>
</evidence>
<evidence type="ECO:0000256" key="12">
    <source>
        <dbReference type="ARBA" id="ARBA00023136"/>
    </source>
</evidence>
<name>A0AAV8UMX6_9RHOD</name>
<comment type="subcellular location">
    <subcellularLocation>
        <location evidence="2">Cell membrane</location>
        <topology evidence="2">Multi-pass membrane protein</topology>
    </subcellularLocation>
</comment>
<evidence type="ECO:0000256" key="14">
    <source>
        <dbReference type="ARBA" id="ARBA00026104"/>
    </source>
</evidence>
<dbReference type="EC" id="3.1.1.116" evidence="14"/>
<dbReference type="GO" id="GO:0019369">
    <property type="term" value="P:arachidonate metabolic process"/>
    <property type="evidence" value="ECO:0007669"/>
    <property type="project" value="TreeGrafter"/>
</dbReference>
<dbReference type="GO" id="GO:0005886">
    <property type="term" value="C:plasma membrane"/>
    <property type="evidence" value="ECO:0007669"/>
    <property type="project" value="UniProtKB-SubCell"/>
</dbReference>
<dbReference type="Pfam" id="PF01764">
    <property type="entry name" value="Lipase_3"/>
    <property type="match status" value="1"/>
</dbReference>
<keyword evidence="9" id="KW-0442">Lipid degradation</keyword>
<dbReference type="InterPro" id="IPR052214">
    <property type="entry name" value="DAG_Lipase-Related"/>
</dbReference>
<accession>A0AAV8UMX6</accession>
<comment type="caution">
    <text evidence="16">The sequence shown here is derived from an EMBL/GenBank/DDBJ whole genome shotgun (WGS) entry which is preliminary data.</text>
</comment>
<sequence length="388" mass="43224">MASPGMCRNAWNPNGGGSVPVILRQAGELIGEARRNHGRIGIPSVFHLPVLRAAHRERLNSKMASREGVMSPDADFIRNSLKMLRISGATYAMGAKNKLKVSARSGSLLEVDLVAAKGKLDPESIVKISLGNDLRPEVPRHFILLDHASRSLVVAVRGTMSFSDVYTNLVCRPWPFGGGYAHEGMASSARSLWNHLGTYVKKILPDGYSLKIVGHSLGGGIAILTALHLLTDQLESNFRRKTDISCWAYASPPVFKGIRKLVPRVCNQINCFVNRDDVVPTLSFARVGKIFEHLRMLDRVGWMDRWRALNCANPVEFLEDKMQGRFSKRPDSEDLQLPGQIYWMWGKDDFRLVKPGTLSELMVSDTMLMNHMVGAYEQTLLSVLEEVE</sequence>
<organism evidence="16 17">
    <name type="scientific">Rhodosorus marinus</name>
    <dbReference type="NCBI Taxonomy" id="101924"/>
    <lineage>
        <taxon>Eukaryota</taxon>
        <taxon>Rhodophyta</taxon>
        <taxon>Stylonematophyceae</taxon>
        <taxon>Stylonematales</taxon>
        <taxon>Stylonemataceae</taxon>
        <taxon>Rhodosorus</taxon>
    </lineage>
</organism>
<protein>
    <recommendedName>
        <fullName evidence="14">sn-1-specific diacylglycerol lipase</fullName>
        <ecNumber evidence="14">3.1.1.116</ecNumber>
    </recommendedName>
</protein>
<evidence type="ECO:0000313" key="17">
    <source>
        <dbReference type="Proteomes" id="UP001157974"/>
    </source>
</evidence>
<keyword evidence="12" id="KW-0472">Membrane</keyword>
<evidence type="ECO:0000259" key="15">
    <source>
        <dbReference type="Pfam" id="PF01764"/>
    </source>
</evidence>
<dbReference type="PANTHER" id="PTHR45792:SF8">
    <property type="entry name" value="DIACYLGLYCEROL LIPASE-ALPHA"/>
    <property type="match status" value="1"/>
</dbReference>
<evidence type="ECO:0000256" key="5">
    <source>
        <dbReference type="ARBA" id="ARBA00022692"/>
    </source>
</evidence>
<evidence type="ECO:0000256" key="8">
    <source>
        <dbReference type="ARBA" id="ARBA00022837"/>
    </source>
</evidence>
<reference evidence="16 17" key="1">
    <citation type="journal article" date="2023" name="Nat. Commun.">
        <title>Origin of minicircular mitochondrial genomes in red algae.</title>
        <authorList>
            <person name="Lee Y."/>
            <person name="Cho C.H."/>
            <person name="Lee Y.M."/>
            <person name="Park S.I."/>
            <person name="Yang J.H."/>
            <person name="West J.A."/>
            <person name="Bhattacharya D."/>
            <person name="Yoon H.S."/>
        </authorList>
    </citation>
    <scope>NUCLEOTIDE SEQUENCE [LARGE SCALE GENOMIC DNA]</scope>
    <source>
        <strain evidence="16 17">CCMP1338</strain>
        <tissue evidence="16">Whole cell</tissue>
    </source>
</reference>